<dbReference type="VEuPathDB" id="MicrosporidiaDB:H312_02425"/>
<feature type="compositionally biased region" description="Basic and acidic residues" evidence="1">
    <location>
        <begin position="33"/>
        <end position="53"/>
    </location>
</feature>
<reference evidence="2 3" key="2">
    <citation type="submission" date="2014-03" db="EMBL/GenBank/DDBJ databases">
        <title>The Genome Sequence of Anncaliia algerae insect isolate PRA339.</title>
        <authorList>
            <consortium name="The Broad Institute Genome Sequencing Platform"/>
            <consortium name="The Broad Institute Genome Sequencing Center for Infectious Disease"/>
            <person name="Cuomo C."/>
            <person name="Becnel J."/>
            <person name="Sanscrainte N."/>
            <person name="Walker B."/>
            <person name="Young S.K."/>
            <person name="Zeng Q."/>
            <person name="Gargeya S."/>
            <person name="Fitzgerald M."/>
            <person name="Haas B."/>
            <person name="Abouelleil A."/>
            <person name="Alvarado L."/>
            <person name="Arachchi H.M."/>
            <person name="Berlin A.M."/>
            <person name="Chapman S.B."/>
            <person name="Dewar J."/>
            <person name="Goldberg J."/>
            <person name="Griggs A."/>
            <person name="Gujja S."/>
            <person name="Hansen M."/>
            <person name="Howarth C."/>
            <person name="Imamovic A."/>
            <person name="Larimer J."/>
            <person name="McCowan C."/>
            <person name="Murphy C."/>
            <person name="Neiman D."/>
            <person name="Pearson M."/>
            <person name="Priest M."/>
            <person name="Roberts A."/>
            <person name="Saif S."/>
            <person name="Shea T."/>
            <person name="Sisk P."/>
            <person name="Sykes S."/>
            <person name="Wortman J."/>
            <person name="Nusbaum C."/>
            <person name="Birren B."/>
        </authorList>
    </citation>
    <scope>NUCLEOTIDE SEQUENCE [LARGE SCALE GENOMIC DNA]</scope>
    <source>
        <strain evidence="2 3">PRA339</strain>
    </source>
</reference>
<organism evidence="2 3">
    <name type="scientific">Anncaliia algerae PRA339</name>
    <dbReference type="NCBI Taxonomy" id="1288291"/>
    <lineage>
        <taxon>Eukaryota</taxon>
        <taxon>Fungi</taxon>
        <taxon>Fungi incertae sedis</taxon>
        <taxon>Microsporidia</taxon>
        <taxon>Tubulinosematoidea</taxon>
        <taxon>Tubulinosematidae</taxon>
        <taxon>Anncaliia</taxon>
    </lineage>
</organism>
<keyword evidence="3" id="KW-1185">Reference proteome</keyword>
<dbReference type="Proteomes" id="UP000030655">
    <property type="component" value="Unassembled WGS sequence"/>
</dbReference>
<accession>A0A059EZL6</accession>
<feature type="region of interest" description="Disordered" evidence="1">
    <location>
        <begin position="26"/>
        <end position="53"/>
    </location>
</feature>
<reference evidence="3" key="1">
    <citation type="submission" date="2013-02" db="EMBL/GenBank/DDBJ databases">
        <authorList>
            <consortium name="The Broad Institute Genome Sequencing Platform"/>
            <person name="Cuomo C."/>
            <person name="Becnel J."/>
            <person name="Sanscrainte N."/>
            <person name="Walker B."/>
            <person name="Young S.K."/>
            <person name="Zeng Q."/>
            <person name="Gargeya S."/>
            <person name="Fitzgerald M."/>
            <person name="Haas B."/>
            <person name="Abouelleil A."/>
            <person name="Alvarado L."/>
            <person name="Arachchi H.M."/>
            <person name="Berlin A.M."/>
            <person name="Chapman S.B."/>
            <person name="Dewar J."/>
            <person name="Goldberg J."/>
            <person name="Griggs A."/>
            <person name="Gujja S."/>
            <person name="Hansen M."/>
            <person name="Howarth C."/>
            <person name="Imamovic A."/>
            <person name="Larimer J."/>
            <person name="McCowan C."/>
            <person name="Murphy C."/>
            <person name="Neiman D."/>
            <person name="Pearson M."/>
            <person name="Priest M."/>
            <person name="Roberts A."/>
            <person name="Saif S."/>
            <person name="Shea T."/>
            <person name="Sisk P."/>
            <person name="Sykes S."/>
            <person name="Wortman J."/>
            <person name="Nusbaum C."/>
            <person name="Birren B."/>
        </authorList>
    </citation>
    <scope>NUCLEOTIDE SEQUENCE [LARGE SCALE GENOMIC DNA]</scope>
    <source>
        <strain evidence="3">PRA339</strain>
    </source>
</reference>
<proteinExistence type="predicted"/>
<name>A0A059EZL6_9MICR</name>
<dbReference type="AlphaFoldDB" id="A0A059EZL6"/>
<protein>
    <submittedName>
        <fullName evidence="2">Uncharacterized protein</fullName>
    </submittedName>
</protein>
<sequence length="194" mass="22007">MILQQPLLAEADNTCSDAEYTEINNLDANYSQKNRDLPRNEERQNPNLDHNSKIQETPKRIVVRYIIYLLLGHADIKTEKTIDMETHKFQKSNSSFRSIEASGSRNKYQNNQNQTNVESYSNSTIQSQPNLPNLSTATNSVDASKGVKIFCFKGSDVLCGQCDDSSANNNASEYYNGHSDKNFLTIPYYLHIDL</sequence>
<gene>
    <name evidence="2" type="ORF">H312_02425</name>
</gene>
<evidence type="ECO:0000313" key="2">
    <source>
        <dbReference type="EMBL" id="KCZ80179.1"/>
    </source>
</evidence>
<evidence type="ECO:0000313" key="3">
    <source>
        <dbReference type="Proteomes" id="UP000030655"/>
    </source>
</evidence>
<evidence type="ECO:0000256" key="1">
    <source>
        <dbReference type="SAM" id="MobiDB-lite"/>
    </source>
</evidence>
<dbReference type="HOGENOM" id="CLU_1402123_0_0_1"/>
<dbReference type="EMBL" id="KK365198">
    <property type="protein sequence ID" value="KCZ80179.1"/>
    <property type="molecule type" value="Genomic_DNA"/>
</dbReference>
<feature type="region of interest" description="Disordered" evidence="1">
    <location>
        <begin position="93"/>
        <end position="116"/>
    </location>
</feature>